<dbReference type="Proteomes" id="UP001056384">
    <property type="component" value="Chromosome 6"/>
</dbReference>
<name>A0A9Q9AZ27_9PEZI</name>
<evidence type="ECO:0000313" key="1">
    <source>
        <dbReference type="EMBL" id="USW54366.1"/>
    </source>
</evidence>
<accession>A0A9Q9AZ27</accession>
<sequence>MQQTLDDFNGSTPQYISYLENLVQDLGQQLRVCHCNNSNQDNLRAQPEARHPASLKELEFVHYQPAPTTPLVNPPQSCPSVSPRWKVHALKLVKDTPRAQEWYAKLKERGIYEPMRDGLAVEHLLQLNVHGTVRETTMDNFSMSQSQALCQGSLERLAHYARVSVRNRTDASLATALANYQNFLVLSSCAVLIGTGTPKQEVYDVIKICMGNNVTELYCQRVLHGCQLVHELMDNLYMGGWGLRAFELLLLWNRKLSFYSTIATNYTGGLGLLRAELSKPDLRAPVSVQETWTSIFAPKIIQSILGDNIDIARIAEVLKYKYTKVFNNRVNSWDYEGEQASSSPIRSL</sequence>
<gene>
    <name evidence="1" type="ORF">Slin15195_G076850</name>
</gene>
<dbReference type="OrthoDB" id="3882355at2759"/>
<dbReference type="EMBL" id="CP099423">
    <property type="protein sequence ID" value="USW54366.1"/>
    <property type="molecule type" value="Genomic_DNA"/>
</dbReference>
<proteinExistence type="predicted"/>
<organism evidence="1 2">
    <name type="scientific">Septoria linicola</name>
    <dbReference type="NCBI Taxonomy" id="215465"/>
    <lineage>
        <taxon>Eukaryota</taxon>
        <taxon>Fungi</taxon>
        <taxon>Dikarya</taxon>
        <taxon>Ascomycota</taxon>
        <taxon>Pezizomycotina</taxon>
        <taxon>Dothideomycetes</taxon>
        <taxon>Dothideomycetidae</taxon>
        <taxon>Mycosphaerellales</taxon>
        <taxon>Mycosphaerellaceae</taxon>
        <taxon>Septoria</taxon>
    </lineage>
</organism>
<dbReference type="AlphaFoldDB" id="A0A9Q9AZ27"/>
<reference evidence="1" key="1">
    <citation type="submission" date="2022-06" db="EMBL/GenBank/DDBJ databases">
        <title>Complete genome sequences of two strains of the flax pathogen Septoria linicola.</title>
        <authorList>
            <person name="Lapalu N."/>
            <person name="Simon A."/>
            <person name="Demenou B."/>
            <person name="Paumier D."/>
            <person name="Guillot M.-P."/>
            <person name="Gout L."/>
            <person name="Valade R."/>
        </authorList>
    </citation>
    <scope>NUCLEOTIDE SEQUENCE</scope>
    <source>
        <strain evidence="1">SE15195</strain>
    </source>
</reference>
<protein>
    <submittedName>
        <fullName evidence="1">Uncharacterized protein</fullName>
    </submittedName>
</protein>
<evidence type="ECO:0000313" key="2">
    <source>
        <dbReference type="Proteomes" id="UP001056384"/>
    </source>
</evidence>
<keyword evidence="2" id="KW-1185">Reference proteome</keyword>